<organism evidence="2 3">
    <name type="scientific">Amycolatopsis pithecellobii</name>
    <dbReference type="NCBI Taxonomy" id="664692"/>
    <lineage>
        <taxon>Bacteria</taxon>
        <taxon>Bacillati</taxon>
        <taxon>Actinomycetota</taxon>
        <taxon>Actinomycetes</taxon>
        <taxon>Pseudonocardiales</taxon>
        <taxon>Pseudonocardiaceae</taxon>
        <taxon>Amycolatopsis</taxon>
    </lineage>
</organism>
<dbReference type="AlphaFoldDB" id="A0A6N7Z5R5"/>
<dbReference type="OrthoDB" id="3556308at2"/>
<protein>
    <recommendedName>
        <fullName evidence="4">PE domain-containing protein</fullName>
    </recommendedName>
</protein>
<accession>A0A6N7Z5R5</accession>
<evidence type="ECO:0000256" key="1">
    <source>
        <dbReference type="SAM" id="MobiDB-lite"/>
    </source>
</evidence>
<keyword evidence="3" id="KW-1185">Reference proteome</keyword>
<comment type="caution">
    <text evidence="2">The sequence shown here is derived from an EMBL/GenBank/DDBJ whole genome shotgun (WGS) entry which is preliminary data.</text>
</comment>
<evidence type="ECO:0000313" key="2">
    <source>
        <dbReference type="EMBL" id="MTD57703.1"/>
    </source>
</evidence>
<feature type="compositionally biased region" description="Basic and acidic residues" evidence="1">
    <location>
        <begin position="44"/>
        <end position="61"/>
    </location>
</feature>
<feature type="region of interest" description="Disordered" evidence="1">
    <location>
        <begin position="37"/>
        <end position="61"/>
    </location>
</feature>
<evidence type="ECO:0008006" key="4">
    <source>
        <dbReference type="Google" id="ProtNLM"/>
    </source>
</evidence>
<dbReference type="EMBL" id="WMBA01000052">
    <property type="protein sequence ID" value="MTD57703.1"/>
    <property type="molecule type" value="Genomic_DNA"/>
</dbReference>
<proteinExistence type="predicted"/>
<sequence length="117" mass="12754">MTKVLQGDPDSMEHVARKVEALHDNFKDSKQKMIGVAGQNPFGDIKHPDDQPGDPAEHPSEHAVNALHSFRDRMHGQFDAAAELMSSTSGALYDAAQALRGTDDEAGYQIKRKAEGL</sequence>
<evidence type="ECO:0000313" key="3">
    <source>
        <dbReference type="Proteomes" id="UP000440096"/>
    </source>
</evidence>
<dbReference type="Proteomes" id="UP000440096">
    <property type="component" value="Unassembled WGS sequence"/>
</dbReference>
<reference evidence="2 3" key="1">
    <citation type="submission" date="2019-11" db="EMBL/GenBank/DDBJ databases">
        <title>Draft genome of Amycolatopsis RM579.</title>
        <authorList>
            <person name="Duangmal K."/>
            <person name="Mingma R."/>
        </authorList>
    </citation>
    <scope>NUCLEOTIDE SEQUENCE [LARGE SCALE GENOMIC DNA]</scope>
    <source>
        <strain evidence="2 3">RM579</strain>
    </source>
</reference>
<dbReference type="RefSeq" id="WP_154759813.1">
    <property type="nucleotide sequence ID" value="NZ_WMBA01000052.1"/>
</dbReference>
<gene>
    <name evidence="2" type="ORF">GKO32_27545</name>
</gene>
<name>A0A6N7Z5R5_9PSEU</name>